<proteinExistence type="predicted"/>
<keyword evidence="1" id="KW-0175">Coiled coil</keyword>
<keyword evidence="3" id="KW-1185">Reference proteome</keyword>
<accession>A0A078AD71</accession>
<reference evidence="2 3" key="1">
    <citation type="submission" date="2014-06" db="EMBL/GenBank/DDBJ databases">
        <authorList>
            <person name="Swart Estienne"/>
        </authorList>
    </citation>
    <scope>NUCLEOTIDE SEQUENCE [LARGE SCALE GENOMIC DNA]</scope>
    <source>
        <strain evidence="2 3">130c</strain>
    </source>
</reference>
<dbReference type="EMBL" id="CCKQ01008728">
    <property type="protein sequence ID" value="CDW80189.1"/>
    <property type="molecule type" value="Genomic_DNA"/>
</dbReference>
<name>A0A078AD71_STYLE</name>
<dbReference type="AlphaFoldDB" id="A0A078AD71"/>
<organism evidence="2 3">
    <name type="scientific">Stylonychia lemnae</name>
    <name type="common">Ciliate</name>
    <dbReference type="NCBI Taxonomy" id="5949"/>
    <lineage>
        <taxon>Eukaryota</taxon>
        <taxon>Sar</taxon>
        <taxon>Alveolata</taxon>
        <taxon>Ciliophora</taxon>
        <taxon>Intramacronucleata</taxon>
        <taxon>Spirotrichea</taxon>
        <taxon>Stichotrichia</taxon>
        <taxon>Sporadotrichida</taxon>
        <taxon>Oxytrichidae</taxon>
        <taxon>Stylonychinae</taxon>
        <taxon>Stylonychia</taxon>
    </lineage>
</organism>
<dbReference type="Proteomes" id="UP000039865">
    <property type="component" value="Unassembled WGS sequence"/>
</dbReference>
<dbReference type="InParanoid" id="A0A078AD71"/>
<evidence type="ECO:0000313" key="2">
    <source>
        <dbReference type="EMBL" id="CDW80189.1"/>
    </source>
</evidence>
<evidence type="ECO:0000256" key="1">
    <source>
        <dbReference type="SAM" id="Coils"/>
    </source>
</evidence>
<feature type="coiled-coil region" evidence="1">
    <location>
        <begin position="159"/>
        <end position="221"/>
    </location>
</feature>
<evidence type="ECO:0000313" key="3">
    <source>
        <dbReference type="Proteomes" id="UP000039865"/>
    </source>
</evidence>
<sequence length="333" mass="39199">MKTSKENKAQEVLYAAEEFQTKATISETIELKFFQQLNAKKFSGLSKKLEESNRHLSQIESNVNLTDIKLSNQIEQLSFKMDQTLSHINTFKDESQKIQQKIETFNINISKCYEDILEFKDHMGDLITSFKIEVYVNQETILKDLLNLQEQKKTNSFDVEKNRQLLEKFDLKLEQYKSELTNKMESFNPLDFNLMEKDFFNQEMQKTYNFIRERCQDLASQVRHLEKFVNVVESMQDKSELPQNDKILEDEKSALQDVQNDIGASNIPPQISQKTIIQREIMTQQSNYNNTTQKKAFFKSQDDFYDGKISVQNRKNSNIYSQQNQLMGSVYNK</sequence>
<protein>
    <submittedName>
        <fullName evidence="2">Uncharacterized protein</fullName>
    </submittedName>
</protein>
<gene>
    <name evidence="2" type="primary">Contig2235.g2401</name>
    <name evidence="2" type="ORF">STYLEM_9185</name>
</gene>